<feature type="domain" description="Glycosyl hydrolase family 13 catalytic" evidence="11">
    <location>
        <begin position="16"/>
        <end position="475"/>
    </location>
</feature>
<dbReference type="CDD" id="cd11336">
    <property type="entry name" value="AmyAc_MTSase"/>
    <property type="match status" value="1"/>
</dbReference>
<dbReference type="NCBIfam" id="TIGR00217">
    <property type="entry name" value="malQ"/>
    <property type="match status" value="1"/>
</dbReference>
<dbReference type="NCBIfam" id="TIGR02401">
    <property type="entry name" value="trehalose_TreY"/>
    <property type="match status" value="1"/>
</dbReference>
<dbReference type="Pfam" id="PF02446">
    <property type="entry name" value="Glyco_hydro_77"/>
    <property type="match status" value="1"/>
</dbReference>
<dbReference type="GO" id="GO:0004134">
    <property type="term" value="F:4-alpha-glucanotransferase activity"/>
    <property type="evidence" value="ECO:0007669"/>
    <property type="project" value="UniProtKB-EC"/>
</dbReference>
<dbReference type="NCBIfam" id="NF011080">
    <property type="entry name" value="PRK14508.1-3"/>
    <property type="match status" value="1"/>
</dbReference>
<evidence type="ECO:0000256" key="8">
    <source>
        <dbReference type="ARBA" id="ARBA00031423"/>
    </source>
</evidence>
<keyword evidence="7 10" id="KW-0119">Carbohydrate metabolism</keyword>
<dbReference type="STRING" id="688867.SAMN05660236_1501"/>
<evidence type="ECO:0000256" key="4">
    <source>
        <dbReference type="ARBA" id="ARBA00020295"/>
    </source>
</evidence>
<dbReference type="Gene3D" id="3.20.20.80">
    <property type="entry name" value="Glycosidases"/>
    <property type="match status" value="5"/>
</dbReference>
<evidence type="ECO:0000256" key="2">
    <source>
        <dbReference type="ARBA" id="ARBA00005684"/>
    </source>
</evidence>
<dbReference type="PANTHER" id="PTHR32438">
    <property type="entry name" value="4-ALPHA-GLUCANOTRANSFERASE DPE1, CHLOROPLASTIC/AMYLOPLASTIC"/>
    <property type="match status" value="1"/>
</dbReference>
<protein>
    <recommendedName>
        <fullName evidence="4 10">4-alpha-glucanotransferase</fullName>
        <ecNumber evidence="3 10">2.4.1.25</ecNumber>
    </recommendedName>
    <alternativeName>
        <fullName evidence="8 10">Amylomaltase</fullName>
    </alternativeName>
    <alternativeName>
        <fullName evidence="9 10">Disproportionating enzyme</fullName>
    </alternativeName>
</protein>
<dbReference type="EC" id="2.4.1.25" evidence="3 10"/>
<evidence type="ECO:0000256" key="3">
    <source>
        <dbReference type="ARBA" id="ARBA00012560"/>
    </source>
</evidence>
<evidence type="ECO:0000256" key="5">
    <source>
        <dbReference type="ARBA" id="ARBA00022676"/>
    </source>
</evidence>
<gene>
    <name evidence="12" type="ORF">SAMN05660236_1501</name>
</gene>
<reference evidence="12 13" key="1">
    <citation type="submission" date="2017-02" db="EMBL/GenBank/DDBJ databases">
        <authorList>
            <person name="Peterson S.W."/>
        </authorList>
    </citation>
    <scope>NUCLEOTIDE SEQUENCE [LARGE SCALE GENOMIC DNA]</scope>
    <source>
        <strain evidence="12 13">DSM 25262</strain>
    </source>
</reference>
<dbReference type="PANTHER" id="PTHR32438:SF5">
    <property type="entry name" value="4-ALPHA-GLUCANOTRANSFERASE DPE1, CHLOROPLASTIC_AMYLOPLASTIC"/>
    <property type="match status" value="1"/>
</dbReference>
<evidence type="ECO:0000256" key="1">
    <source>
        <dbReference type="ARBA" id="ARBA00000439"/>
    </source>
</evidence>
<organism evidence="12 13">
    <name type="scientific">Ohtaekwangia koreensis</name>
    <dbReference type="NCBI Taxonomy" id="688867"/>
    <lineage>
        <taxon>Bacteria</taxon>
        <taxon>Pseudomonadati</taxon>
        <taxon>Bacteroidota</taxon>
        <taxon>Cytophagia</taxon>
        <taxon>Cytophagales</taxon>
        <taxon>Fulvivirgaceae</taxon>
        <taxon>Ohtaekwangia</taxon>
    </lineage>
</organism>
<comment type="similarity">
    <text evidence="2 10">Belongs to the disproportionating enzyme family.</text>
</comment>
<accession>A0A1T5JUM0</accession>
<keyword evidence="6 10" id="KW-0808">Transferase</keyword>
<dbReference type="InterPro" id="IPR006047">
    <property type="entry name" value="GH13_cat_dom"/>
</dbReference>
<evidence type="ECO:0000313" key="13">
    <source>
        <dbReference type="Proteomes" id="UP000190961"/>
    </source>
</evidence>
<proteinExistence type="inferred from homology"/>
<evidence type="ECO:0000256" key="9">
    <source>
        <dbReference type="ARBA" id="ARBA00031501"/>
    </source>
</evidence>
<evidence type="ECO:0000259" key="11">
    <source>
        <dbReference type="SMART" id="SM00642"/>
    </source>
</evidence>
<evidence type="ECO:0000256" key="7">
    <source>
        <dbReference type="ARBA" id="ARBA00023277"/>
    </source>
</evidence>
<dbReference type="Proteomes" id="UP000190961">
    <property type="component" value="Unassembled WGS sequence"/>
</dbReference>
<evidence type="ECO:0000313" key="12">
    <source>
        <dbReference type="EMBL" id="SKC55067.1"/>
    </source>
</evidence>
<dbReference type="SMART" id="SM00642">
    <property type="entry name" value="Aamy"/>
    <property type="match status" value="1"/>
</dbReference>
<comment type="catalytic activity">
    <reaction evidence="1 10">
        <text>Transfers a segment of a (1-&gt;4)-alpha-D-glucan to a new position in an acceptor, which may be glucose or a (1-&gt;4)-alpha-D-glucan.</text>
        <dbReference type="EC" id="2.4.1.25"/>
    </reaction>
</comment>
<dbReference type="Pfam" id="PF00128">
    <property type="entry name" value="Alpha-amylase"/>
    <property type="match status" value="1"/>
</dbReference>
<evidence type="ECO:0000256" key="6">
    <source>
        <dbReference type="ARBA" id="ARBA00022679"/>
    </source>
</evidence>
<dbReference type="EMBL" id="FUZU01000001">
    <property type="protein sequence ID" value="SKC55067.1"/>
    <property type="molecule type" value="Genomic_DNA"/>
</dbReference>
<dbReference type="SUPFAM" id="SSF51445">
    <property type="entry name" value="(Trans)glycosidases"/>
    <property type="match status" value="2"/>
</dbReference>
<dbReference type="InterPro" id="IPR012767">
    <property type="entry name" value="Trehalose_TreY"/>
</dbReference>
<keyword evidence="5 10" id="KW-0328">Glycosyltransferase</keyword>
<dbReference type="GO" id="GO:0005975">
    <property type="term" value="P:carbohydrate metabolic process"/>
    <property type="evidence" value="ECO:0007669"/>
    <property type="project" value="InterPro"/>
</dbReference>
<dbReference type="OrthoDB" id="9811841at2"/>
<dbReference type="InterPro" id="IPR003385">
    <property type="entry name" value="Glyco_hydro_77"/>
</dbReference>
<name>A0A1T5JUM0_9BACT</name>
<keyword evidence="13" id="KW-1185">Reference proteome</keyword>
<dbReference type="RefSeq" id="WP_079686034.1">
    <property type="nucleotide sequence ID" value="NZ_FUZU01000001.1"/>
</dbReference>
<sequence>MFNPVATYRIQFHKDFNFSDFESSIPYLQKLGVQTIYASPIFEAVSGSMHGYDVVNPLRINPEIGTEEQLRSISKRLKDAGIHWVQDIVPNHMAFHANNMWLMDVLEKGRNSLYASFFDLAWTSDLFQGRLIVPFLGSPLEDILFNKEIQIEYFQQRFVVRYYENTYPIHPRSYATILQSENAPEAIQSLVSQIAELHQIEDAMSYTLRWHELLLQVGALMNNPDIHGYIHERLNYINDHESQLRSVLEEQKYKLTAWRKSDEEINFRRFFTVTNLIGLNMQHERVFDQYHHLIKVLVEDGVFQGLRIDHIDGLFDPTQYLERLRNMVGHDVYIVVEKILQVDEDLLAWPIQGTSGYDFLAYVNNVLTYNESERKLSVFYNKMLGDKQPADVKIWDKKAHILYRHMAGELDNLNHFLLELNLLEESVQATLNPEDIKSTVAEFLIRCPVYRYYGNQMPLQEEEAKAVHGIFQNIREHNPHLAAASNALEDALLKKTHSEDIEYNERALRFYMRCMQFTGPLMAKGVEDTLMYTYNRFVGHNEVGDSPVFFGITNEEFHARMQDRKKRWPLTMNATSTHDTKRGEDVRTRLNVLPELTDEWIAVVKEWQRINAPKKSLGMPDSNDEYFIYQTLIGALPFQEDNTFGQRLEAYLQKSLRESKRNSDWASPNETYEKATIDFALRLLHRGDRFWKSFEKFNTTVSDFGIVNSLAQVLLKFTCPGIPDIYQGCELWDFSLVDPDNRRPVDYHQRMQWLIAMEERAKDNPSSFLQELWDTRYDARIKEWLTHVLLHERKNAADVFSEGEYIPLSIEGIYKNHVLAYARRHKKIWYIIAVPLHLASLGKSQNKKPLDIRWKDTRIVLPRELSGTLENVLLKIKQEQQGYILVKDIFKDIPVAFFKLEYVPKERGAGILLHITSLPSPFGIGDLGPEAYAFADFLYRGNQTYWQLLPLGPVDEGSKYSPYSAFSGMAGNTLLISPELLMKDHLLSFQQLEQYSQPVVDAVSFANAHDVREALLTLAWKNFTANKRHSLHGPFRKFTEEEAYWLDDFSLYIVLKQQHENRCWCDWPHEYKRRDPETLAQFVAQHSETILYVKWLQFIFSRQWKKLRAYCASLDIQLFGDLPFYMCYDSADVWAHPEIFHLTEDGSIQYIAGVPPDYFNVDGQLWGMPVFRWDILKADGYTWWVQRLRKNMELYDILRLDHFRAFSGYWEVPAGEKTAINGKWQPGPGPDFFKVLQEQLGKLPFVAEDLGEITEDVYQLRDAFKLPGMKVLQFAISDDIGKSLYSPHNYSNSNFIAYTGTHDNNTTRGWFQTDLKRNNLKELSNYTGIPVKESTIHEVVIRMAYSSIAKIVIVPLQDVLGMDAKSRMNTPGSTTSNWLWRLLPGQITAATEEQLRTWIRLYNR</sequence>
<dbReference type="InterPro" id="IPR017853">
    <property type="entry name" value="GH"/>
</dbReference>
<evidence type="ECO:0000256" key="10">
    <source>
        <dbReference type="RuleBase" id="RU361207"/>
    </source>
</evidence>